<organism evidence="1">
    <name type="scientific">marine sediment metagenome</name>
    <dbReference type="NCBI Taxonomy" id="412755"/>
    <lineage>
        <taxon>unclassified sequences</taxon>
        <taxon>metagenomes</taxon>
        <taxon>ecological metagenomes</taxon>
    </lineage>
</organism>
<dbReference type="EMBL" id="BART01024700">
    <property type="protein sequence ID" value="GAG92002.1"/>
    <property type="molecule type" value="Genomic_DNA"/>
</dbReference>
<accession>X1CG02</accession>
<dbReference type="PANTHER" id="PTHR35446">
    <property type="entry name" value="SI:CH211-175M2.5"/>
    <property type="match status" value="1"/>
</dbReference>
<gene>
    <name evidence="1" type="ORF">S01H4_44531</name>
</gene>
<dbReference type="PANTHER" id="PTHR35446:SF2">
    <property type="entry name" value="CARBOXYMUCONOLACTONE DECARBOXYLASE-LIKE DOMAIN-CONTAINING PROTEIN"/>
    <property type="match status" value="1"/>
</dbReference>
<reference evidence="1" key="1">
    <citation type="journal article" date="2014" name="Front. Microbiol.">
        <title>High frequency of phylogenetically diverse reductive dehalogenase-homologous genes in deep subseafloor sedimentary metagenomes.</title>
        <authorList>
            <person name="Kawai M."/>
            <person name="Futagami T."/>
            <person name="Toyoda A."/>
            <person name="Takaki Y."/>
            <person name="Nishi S."/>
            <person name="Hori S."/>
            <person name="Arai W."/>
            <person name="Tsubouchi T."/>
            <person name="Morono Y."/>
            <person name="Uchiyama I."/>
            <person name="Ito T."/>
            <person name="Fujiyama A."/>
            <person name="Inagaki F."/>
            <person name="Takami H."/>
        </authorList>
    </citation>
    <scope>NUCLEOTIDE SEQUENCE</scope>
    <source>
        <strain evidence="1">Expedition CK06-06</strain>
    </source>
</reference>
<dbReference type="AlphaFoldDB" id="X1CG02"/>
<dbReference type="InterPro" id="IPR029032">
    <property type="entry name" value="AhpD-like"/>
</dbReference>
<dbReference type="SUPFAM" id="SSF69118">
    <property type="entry name" value="AhpD-like"/>
    <property type="match status" value="1"/>
</dbReference>
<comment type="caution">
    <text evidence="1">The sequence shown here is derived from an EMBL/GenBank/DDBJ whole genome shotgun (WGS) entry which is preliminary data.</text>
</comment>
<sequence length="97" mass="10943">MIEDQNEADALVHAVVRDWRTAPLSAADHALCSYAEKLTLHQDESGKAEIDKLRAQGFDDRAIHDATQVIAFFNYITRIADGLGVEPEDFFQPWKLD</sequence>
<protein>
    <recommendedName>
        <fullName evidence="2">Peroxidase</fullName>
    </recommendedName>
</protein>
<dbReference type="Gene3D" id="1.20.1290.10">
    <property type="entry name" value="AhpD-like"/>
    <property type="match status" value="1"/>
</dbReference>
<name>X1CG02_9ZZZZ</name>
<proteinExistence type="predicted"/>
<evidence type="ECO:0008006" key="2">
    <source>
        <dbReference type="Google" id="ProtNLM"/>
    </source>
</evidence>
<evidence type="ECO:0000313" key="1">
    <source>
        <dbReference type="EMBL" id="GAG92002.1"/>
    </source>
</evidence>